<dbReference type="Pfam" id="PF11611">
    <property type="entry name" value="DUF4352"/>
    <property type="match status" value="1"/>
</dbReference>
<feature type="domain" description="DUF4352" evidence="3">
    <location>
        <begin position="62"/>
        <end position="160"/>
    </location>
</feature>
<dbReference type="InterPro" id="IPR029051">
    <property type="entry name" value="DUF4352"/>
</dbReference>
<protein>
    <recommendedName>
        <fullName evidence="3">DUF4352 domain-containing protein</fullName>
    </recommendedName>
</protein>
<keyword evidence="5" id="KW-1185">Reference proteome</keyword>
<organism evidence="4 5">
    <name type="scientific">Longispora fulva</name>
    <dbReference type="NCBI Taxonomy" id="619741"/>
    <lineage>
        <taxon>Bacteria</taxon>
        <taxon>Bacillati</taxon>
        <taxon>Actinomycetota</taxon>
        <taxon>Actinomycetes</taxon>
        <taxon>Micromonosporales</taxon>
        <taxon>Micromonosporaceae</taxon>
        <taxon>Longispora</taxon>
    </lineage>
</organism>
<dbReference type="Gene3D" id="2.60.40.1240">
    <property type="match status" value="1"/>
</dbReference>
<dbReference type="Proteomes" id="UP000622552">
    <property type="component" value="Unassembled WGS sequence"/>
</dbReference>
<evidence type="ECO:0000256" key="1">
    <source>
        <dbReference type="ARBA" id="ARBA00022729"/>
    </source>
</evidence>
<gene>
    <name evidence="4" type="ORF">IW245_006727</name>
</gene>
<evidence type="ECO:0000313" key="4">
    <source>
        <dbReference type="EMBL" id="MBG6140533.1"/>
    </source>
</evidence>
<dbReference type="InterPro" id="IPR029050">
    <property type="entry name" value="Immunoprotect_excell_Ig-like"/>
</dbReference>
<accession>A0A8J7H2Z9</accession>
<keyword evidence="1 2" id="KW-0732">Signal</keyword>
<feature type="chain" id="PRO_5038756864" description="DUF4352 domain-containing protein" evidence="2">
    <location>
        <begin position="20"/>
        <end position="173"/>
    </location>
</feature>
<reference evidence="4" key="1">
    <citation type="submission" date="2020-11" db="EMBL/GenBank/DDBJ databases">
        <title>Sequencing the genomes of 1000 actinobacteria strains.</title>
        <authorList>
            <person name="Klenk H.-P."/>
        </authorList>
    </citation>
    <scope>NUCLEOTIDE SEQUENCE</scope>
    <source>
        <strain evidence="4">DSM 45356</strain>
    </source>
</reference>
<dbReference type="EMBL" id="JADOUF010000001">
    <property type="protein sequence ID" value="MBG6140533.1"/>
    <property type="molecule type" value="Genomic_DNA"/>
</dbReference>
<evidence type="ECO:0000313" key="5">
    <source>
        <dbReference type="Proteomes" id="UP000622552"/>
    </source>
</evidence>
<name>A0A8J7H2Z9_9ACTN</name>
<feature type="signal peptide" evidence="2">
    <location>
        <begin position="1"/>
        <end position="19"/>
    </location>
</feature>
<dbReference type="RefSeq" id="WP_197007070.1">
    <property type="nucleotide sequence ID" value="NZ_BONS01000005.1"/>
</dbReference>
<proteinExistence type="predicted"/>
<evidence type="ECO:0000256" key="2">
    <source>
        <dbReference type="SAM" id="SignalP"/>
    </source>
</evidence>
<comment type="caution">
    <text evidence="4">The sequence shown here is derived from an EMBL/GenBank/DDBJ whole genome shotgun (WGS) entry which is preliminary data.</text>
</comment>
<dbReference type="AlphaFoldDB" id="A0A8J7H2Z9"/>
<sequence>MPLIRNLTSGALGACVLFAAPACTGGSSLTPVPRATADQTATVPVSQPLALDSTLLGDRSAITVTVRTAKTMTTGSTGYDNPKGEYIVADILIECTTGTYHANPFSFGFVAQDGTKGTPTVSMFAPALEAVDLTAGQQASGTVVFDVPKGYAKGARIAVHDALGARDMGYWKL</sequence>
<evidence type="ECO:0000259" key="3">
    <source>
        <dbReference type="Pfam" id="PF11611"/>
    </source>
</evidence>